<keyword evidence="7 14" id="KW-0418">Kinase</keyword>
<evidence type="ECO:0000256" key="7">
    <source>
        <dbReference type="ARBA" id="ARBA00022777"/>
    </source>
</evidence>
<dbReference type="NCBIfam" id="TIGR01498">
    <property type="entry name" value="folK"/>
    <property type="match status" value="1"/>
</dbReference>
<evidence type="ECO:0000256" key="2">
    <source>
        <dbReference type="ARBA" id="ARBA00005810"/>
    </source>
</evidence>
<dbReference type="GO" id="GO:0005524">
    <property type="term" value="F:ATP binding"/>
    <property type="evidence" value="ECO:0007669"/>
    <property type="project" value="UniProtKB-KW"/>
</dbReference>
<reference evidence="14 15" key="1">
    <citation type="submission" date="2013-08" db="EMBL/GenBank/DDBJ databases">
        <authorList>
            <person name="Durkin A.S."/>
            <person name="Haft D.R."/>
            <person name="McCorrison J."/>
            <person name="Torralba M."/>
            <person name="Gillis M."/>
            <person name="Haft D.H."/>
            <person name="Methe B."/>
            <person name="Sutton G."/>
            <person name="Nelson K.E."/>
        </authorList>
    </citation>
    <scope>NUCLEOTIDE SEQUENCE [LARGE SCALE GENOMIC DNA]</scope>
    <source>
        <strain evidence="14 15">F0493</strain>
    </source>
</reference>
<dbReference type="Proteomes" id="UP000017023">
    <property type="component" value="Unassembled WGS sequence"/>
</dbReference>
<evidence type="ECO:0000313" key="14">
    <source>
        <dbReference type="EMBL" id="ERK02258.1"/>
    </source>
</evidence>
<name>U2LCM7_9BACT</name>
<organism evidence="14 15">
    <name type="scientific">Segatella salivae F0493</name>
    <dbReference type="NCBI Taxonomy" id="1395125"/>
    <lineage>
        <taxon>Bacteria</taxon>
        <taxon>Pseudomonadati</taxon>
        <taxon>Bacteroidota</taxon>
        <taxon>Bacteroidia</taxon>
        <taxon>Bacteroidales</taxon>
        <taxon>Prevotellaceae</taxon>
        <taxon>Segatella</taxon>
    </lineage>
</organism>
<dbReference type="InterPro" id="IPR000550">
    <property type="entry name" value="Hppk"/>
</dbReference>
<evidence type="ECO:0000256" key="4">
    <source>
        <dbReference type="ARBA" id="ARBA00016218"/>
    </source>
</evidence>
<dbReference type="GO" id="GO:0046656">
    <property type="term" value="P:folic acid biosynthetic process"/>
    <property type="evidence" value="ECO:0007669"/>
    <property type="project" value="UniProtKB-KW"/>
</dbReference>
<sequence length="145" mass="16654">MMIDQELNTGLHTIYLGLGSNIGNRKRNMRDAIQYLESIVGTLVRQSDLFETEPWGFDSPNLFINMCVCMETPLSPRQLLEATQSIEKKMGRTSKSEAGEYADRIIDIDILIYDDLKINDGDLIIPHPLMHERDFVMIPLRQILE</sequence>
<dbReference type="UniPathway" id="UPA00077">
    <property type="reaction ID" value="UER00155"/>
</dbReference>
<dbReference type="GO" id="GO:0003848">
    <property type="term" value="F:2-amino-4-hydroxy-6-hydroxymethyldihydropteridine diphosphokinase activity"/>
    <property type="evidence" value="ECO:0007669"/>
    <property type="project" value="UniProtKB-EC"/>
</dbReference>
<dbReference type="Gene3D" id="3.30.70.560">
    <property type="entry name" value="7,8-Dihydro-6-hydroxymethylpterin-pyrophosphokinase HPPK"/>
    <property type="match status" value="1"/>
</dbReference>
<dbReference type="CDD" id="cd00483">
    <property type="entry name" value="HPPK"/>
    <property type="match status" value="1"/>
</dbReference>
<evidence type="ECO:0000256" key="5">
    <source>
        <dbReference type="ARBA" id="ARBA00022679"/>
    </source>
</evidence>
<dbReference type="GO" id="GO:0046654">
    <property type="term" value="P:tetrahydrofolate biosynthetic process"/>
    <property type="evidence" value="ECO:0007669"/>
    <property type="project" value="UniProtKB-UniPathway"/>
</dbReference>
<evidence type="ECO:0000259" key="13">
    <source>
        <dbReference type="Pfam" id="PF01288"/>
    </source>
</evidence>
<comment type="caution">
    <text evidence="14">The sequence shown here is derived from an EMBL/GenBank/DDBJ whole genome shotgun (WGS) entry which is preliminary data.</text>
</comment>
<keyword evidence="6" id="KW-0547">Nucleotide-binding</keyword>
<dbReference type="EMBL" id="AWGW01000006">
    <property type="protein sequence ID" value="ERK02258.1"/>
    <property type="molecule type" value="Genomic_DNA"/>
</dbReference>
<dbReference type="PATRIC" id="fig|1395125.3.peg.335"/>
<keyword evidence="9" id="KW-0289">Folate biosynthesis</keyword>
<accession>U2LCM7</accession>
<dbReference type="AlphaFoldDB" id="U2LCM7"/>
<evidence type="ECO:0000256" key="8">
    <source>
        <dbReference type="ARBA" id="ARBA00022840"/>
    </source>
</evidence>
<evidence type="ECO:0000256" key="10">
    <source>
        <dbReference type="ARBA" id="ARBA00029409"/>
    </source>
</evidence>
<dbReference type="InterPro" id="IPR035907">
    <property type="entry name" value="Hppk_sf"/>
</dbReference>
<gene>
    <name evidence="14" type="primary">folK_1</name>
    <name evidence="14" type="ORF">HMPREF9145_0548</name>
</gene>
<evidence type="ECO:0000256" key="1">
    <source>
        <dbReference type="ARBA" id="ARBA00005051"/>
    </source>
</evidence>
<comment type="similarity">
    <text evidence="2">Belongs to the HPPK family.</text>
</comment>
<evidence type="ECO:0000313" key="15">
    <source>
        <dbReference type="Proteomes" id="UP000017023"/>
    </source>
</evidence>
<evidence type="ECO:0000256" key="9">
    <source>
        <dbReference type="ARBA" id="ARBA00022909"/>
    </source>
</evidence>
<protein>
    <recommendedName>
        <fullName evidence="4">2-amino-4-hydroxy-6-hydroxymethyldihydropteridine pyrophosphokinase</fullName>
        <ecNumber evidence="3">2.7.6.3</ecNumber>
    </recommendedName>
    <alternativeName>
        <fullName evidence="11">6-hydroxymethyl-7,8-dihydropterin pyrophosphokinase</fullName>
    </alternativeName>
    <alternativeName>
        <fullName evidence="12">7,8-dihydro-6-hydroxymethylpterin-pyrophosphokinase</fullName>
    </alternativeName>
</protein>
<keyword evidence="8" id="KW-0067">ATP-binding</keyword>
<dbReference type="EC" id="2.7.6.3" evidence="3"/>
<evidence type="ECO:0000256" key="6">
    <source>
        <dbReference type="ARBA" id="ARBA00022741"/>
    </source>
</evidence>
<evidence type="ECO:0000256" key="11">
    <source>
        <dbReference type="ARBA" id="ARBA00029766"/>
    </source>
</evidence>
<dbReference type="SUPFAM" id="SSF55083">
    <property type="entry name" value="6-hydroxymethyl-7,8-dihydropterin pyrophosphokinase, HPPK"/>
    <property type="match status" value="1"/>
</dbReference>
<dbReference type="PANTHER" id="PTHR43071">
    <property type="entry name" value="2-AMINO-4-HYDROXY-6-HYDROXYMETHYLDIHYDROPTERIDINE PYROPHOSPHOKINASE"/>
    <property type="match status" value="1"/>
</dbReference>
<dbReference type="PANTHER" id="PTHR43071:SF1">
    <property type="entry name" value="2-AMINO-4-HYDROXY-6-HYDROXYMETHYLDIHYDROPTERIDINE PYROPHOSPHOKINASE"/>
    <property type="match status" value="1"/>
</dbReference>
<dbReference type="Pfam" id="PF01288">
    <property type="entry name" value="HPPK"/>
    <property type="match status" value="1"/>
</dbReference>
<dbReference type="GO" id="GO:0016301">
    <property type="term" value="F:kinase activity"/>
    <property type="evidence" value="ECO:0007669"/>
    <property type="project" value="UniProtKB-KW"/>
</dbReference>
<comment type="function">
    <text evidence="10">Catalyzes the transfer of pyrophosphate from adenosine triphosphate (ATP) to 6-hydroxymethyl-7,8-dihydropterin, an enzymatic step in folate biosynthesis pathway.</text>
</comment>
<comment type="pathway">
    <text evidence="1">Cofactor biosynthesis; tetrahydrofolate biosynthesis; 2-amino-4-hydroxy-6-hydroxymethyl-7,8-dihydropteridine diphosphate from 7,8-dihydroneopterin triphosphate: step 4/4.</text>
</comment>
<proteinExistence type="inferred from homology"/>
<feature type="domain" description="7,8-dihydro-6-hydroxymethylpterin-pyrophosphokinase" evidence="13">
    <location>
        <begin position="15"/>
        <end position="143"/>
    </location>
</feature>
<keyword evidence="5 14" id="KW-0808">Transferase</keyword>
<evidence type="ECO:0000256" key="3">
    <source>
        <dbReference type="ARBA" id="ARBA00013253"/>
    </source>
</evidence>
<evidence type="ECO:0000256" key="12">
    <source>
        <dbReference type="ARBA" id="ARBA00033413"/>
    </source>
</evidence>